<organism evidence="13 14">
    <name type="scientific">Banduia mediterranea</name>
    <dbReference type="NCBI Taxonomy" id="3075609"/>
    <lineage>
        <taxon>Bacteria</taxon>
        <taxon>Pseudomonadati</taxon>
        <taxon>Pseudomonadota</taxon>
        <taxon>Gammaproteobacteria</taxon>
        <taxon>Nevskiales</taxon>
        <taxon>Algiphilaceae</taxon>
        <taxon>Banduia</taxon>
    </lineage>
</organism>
<dbReference type="GO" id="GO:0016787">
    <property type="term" value="F:hydrolase activity"/>
    <property type="evidence" value="ECO:0007669"/>
    <property type="project" value="UniProtKB-KW"/>
</dbReference>
<dbReference type="PRINTS" id="PR00864">
    <property type="entry name" value="PREPILNPTASE"/>
</dbReference>
<dbReference type="Pfam" id="PF06750">
    <property type="entry name" value="A24_N_bact"/>
    <property type="match status" value="1"/>
</dbReference>
<evidence type="ECO:0000256" key="3">
    <source>
        <dbReference type="ARBA" id="ARBA00022475"/>
    </source>
</evidence>
<protein>
    <recommendedName>
        <fullName evidence="9">Prepilin leader peptidase/N-methyltransferase</fullName>
        <ecNumber evidence="9">2.1.1.-</ecNumber>
        <ecNumber evidence="9">3.4.23.43</ecNumber>
    </recommendedName>
</protein>
<comment type="caution">
    <text evidence="13">The sequence shown here is derived from an EMBL/GenBank/DDBJ whole genome shotgun (WGS) entry which is preliminary data.</text>
</comment>
<feature type="transmembrane region" description="Helical" evidence="10">
    <location>
        <begin position="181"/>
        <end position="202"/>
    </location>
</feature>
<comment type="similarity">
    <text evidence="2 8">Belongs to the peptidase A24 family.</text>
</comment>
<evidence type="ECO:0000256" key="9">
    <source>
        <dbReference type="RuleBase" id="RU003794"/>
    </source>
</evidence>
<dbReference type="Gene3D" id="1.20.120.1220">
    <property type="match status" value="1"/>
</dbReference>
<feature type="transmembrane region" description="Helical" evidence="10">
    <location>
        <begin position="153"/>
        <end position="169"/>
    </location>
</feature>
<keyword evidence="4" id="KW-0997">Cell inner membrane</keyword>
<keyword evidence="9" id="KW-0645">Protease</keyword>
<keyword evidence="6 10" id="KW-1133">Transmembrane helix</keyword>
<evidence type="ECO:0000256" key="4">
    <source>
        <dbReference type="ARBA" id="ARBA00022519"/>
    </source>
</evidence>
<dbReference type="InterPro" id="IPR000045">
    <property type="entry name" value="Prepilin_IV_endopep_pep"/>
</dbReference>
<reference evidence="13 14" key="1">
    <citation type="submission" date="2023-09" db="EMBL/GenBank/DDBJ databases">
        <authorList>
            <person name="Rey-Velasco X."/>
        </authorList>
    </citation>
    <scope>NUCLEOTIDE SEQUENCE [LARGE SCALE GENOMIC DNA]</scope>
    <source>
        <strain evidence="13 14">W345</strain>
    </source>
</reference>
<dbReference type="Proteomes" id="UP001254608">
    <property type="component" value="Unassembled WGS sequence"/>
</dbReference>
<sequence>MALIELLSNSPALLLAACAILGLLVGSFLNVVILRLPRMMEAGWKQEASAILGLAPTKADPISLMHPASSCPGCGARIRAWQNIPVVSWLLLRGRCAKCGTSISIQYPLVELAAGLLAAGCAWTFGWGLPLLGALILAWSLLALAVIDWRTQLLPDGMTLPLLWLGLLLNVGETYVPLSEAVIGAAAGYLLLWLVFHAFRLVTGKEGMGYGDFKLLGALGAWFGWTALPSLILLSSVVGALVGIALMVFKRHDRNIPIAFGPYIAGAGLVMLLFGNILMPVMP</sequence>
<keyword evidence="9" id="KW-0808">Transferase</keyword>
<feature type="transmembrane region" description="Helical" evidence="10">
    <location>
        <begin position="260"/>
        <end position="279"/>
    </location>
</feature>
<proteinExistence type="inferred from homology"/>
<comment type="function">
    <text evidence="9">Plays an essential role in type IV pili and type II pseudopili formation by proteolytically removing the leader sequence from substrate proteins and subsequently monomethylating the alpha-amino group of the newly exposed N-terminal phenylalanine.</text>
</comment>
<feature type="domain" description="Prepilin type IV endopeptidase peptidase" evidence="11">
    <location>
        <begin position="135"/>
        <end position="244"/>
    </location>
</feature>
<evidence type="ECO:0000256" key="7">
    <source>
        <dbReference type="ARBA" id="ARBA00023136"/>
    </source>
</evidence>
<keyword evidence="9 13" id="KW-0378">Hydrolase</keyword>
<dbReference type="PANTHER" id="PTHR30487">
    <property type="entry name" value="TYPE 4 PREPILIN-LIKE PROTEINS LEADER PEPTIDE-PROCESSING ENZYME"/>
    <property type="match status" value="1"/>
</dbReference>
<comment type="subcellular location">
    <subcellularLocation>
        <location evidence="1">Cell inner membrane</location>
        <topology evidence="1">Multi-pass membrane protein</topology>
    </subcellularLocation>
    <subcellularLocation>
        <location evidence="9">Cell membrane</location>
        <topology evidence="9">Multi-pass membrane protein</topology>
    </subcellularLocation>
</comment>
<feature type="domain" description="Prepilin peptidase A24 N-terminal" evidence="12">
    <location>
        <begin position="20"/>
        <end position="125"/>
    </location>
</feature>
<evidence type="ECO:0000313" key="13">
    <source>
        <dbReference type="EMBL" id="MDT0496859.1"/>
    </source>
</evidence>
<comment type="catalytic activity">
    <reaction evidence="9">
        <text>Typically cleaves a -Gly-|-Phe- bond to release an N-terminal, basic peptide of 5-8 residues from type IV prepilin, and then N-methylates the new N-terminal amino group, the methyl donor being S-adenosyl-L-methionine.</text>
        <dbReference type="EC" id="3.4.23.43"/>
    </reaction>
</comment>
<keyword evidence="5 9" id="KW-0812">Transmembrane</keyword>
<keyword evidence="9" id="KW-0489">Methyltransferase</keyword>
<dbReference type="EMBL" id="JAVRIC010000006">
    <property type="protein sequence ID" value="MDT0496859.1"/>
    <property type="molecule type" value="Genomic_DNA"/>
</dbReference>
<dbReference type="EC" id="2.1.1.-" evidence="9"/>
<keyword evidence="7 10" id="KW-0472">Membrane</keyword>
<accession>A0ABU2WGU9</accession>
<evidence type="ECO:0000256" key="2">
    <source>
        <dbReference type="ARBA" id="ARBA00005801"/>
    </source>
</evidence>
<evidence type="ECO:0000259" key="12">
    <source>
        <dbReference type="Pfam" id="PF06750"/>
    </source>
</evidence>
<dbReference type="Pfam" id="PF01478">
    <property type="entry name" value="Peptidase_A24"/>
    <property type="match status" value="1"/>
</dbReference>
<evidence type="ECO:0000256" key="1">
    <source>
        <dbReference type="ARBA" id="ARBA00004429"/>
    </source>
</evidence>
<dbReference type="RefSeq" id="WP_311364253.1">
    <property type="nucleotide sequence ID" value="NZ_JAVRIC010000006.1"/>
</dbReference>
<evidence type="ECO:0000256" key="6">
    <source>
        <dbReference type="ARBA" id="ARBA00022989"/>
    </source>
</evidence>
<dbReference type="InterPro" id="IPR010627">
    <property type="entry name" value="Prepilin_pept_A24_N"/>
</dbReference>
<keyword evidence="9" id="KW-0511">Multifunctional enzyme</keyword>
<keyword evidence="3" id="KW-1003">Cell membrane</keyword>
<feature type="transmembrane region" description="Helical" evidence="10">
    <location>
        <begin position="222"/>
        <end position="248"/>
    </location>
</feature>
<name>A0ABU2WGU9_9GAMM</name>
<keyword evidence="14" id="KW-1185">Reference proteome</keyword>
<evidence type="ECO:0000313" key="14">
    <source>
        <dbReference type="Proteomes" id="UP001254608"/>
    </source>
</evidence>
<dbReference type="InterPro" id="IPR014032">
    <property type="entry name" value="Peptidase_A24A_bac"/>
</dbReference>
<gene>
    <name evidence="13" type="ORF">RM530_05710</name>
</gene>
<dbReference type="InterPro" id="IPR050882">
    <property type="entry name" value="Prepilin_peptidase/N-MTase"/>
</dbReference>
<dbReference type="PANTHER" id="PTHR30487:SF0">
    <property type="entry name" value="PREPILIN LEADER PEPTIDASE_N-METHYLTRANSFERASE-RELATED"/>
    <property type="match status" value="1"/>
</dbReference>
<evidence type="ECO:0000259" key="11">
    <source>
        <dbReference type="Pfam" id="PF01478"/>
    </source>
</evidence>
<evidence type="ECO:0000256" key="10">
    <source>
        <dbReference type="SAM" id="Phobius"/>
    </source>
</evidence>
<feature type="transmembrane region" description="Helical" evidence="10">
    <location>
        <begin position="12"/>
        <end position="36"/>
    </location>
</feature>
<feature type="transmembrane region" description="Helical" evidence="10">
    <location>
        <begin position="125"/>
        <end position="147"/>
    </location>
</feature>
<dbReference type="EC" id="3.4.23.43" evidence="9"/>
<evidence type="ECO:0000256" key="5">
    <source>
        <dbReference type="ARBA" id="ARBA00022692"/>
    </source>
</evidence>
<evidence type="ECO:0000256" key="8">
    <source>
        <dbReference type="RuleBase" id="RU003793"/>
    </source>
</evidence>